<dbReference type="RefSeq" id="WP_109967940.1">
    <property type="nucleotide sequence ID" value="NZ_CP176093.1"/>
</dbReference>
<feature type="transmembrane region" description="Helical" evidence="1">
    <location>
        <begin position="6"/>
        <end position="25"/>
    </location>
</feature>
<name>A0A2V2MZY7_9EURY</name>
<evidence type="ECO:0000256" key="1">
    <source>
        <dbReference type="SAM" id="Phobius"/>
    </source>
</evidence>
<dbReference type="EMBL" id="QGMY01000004">
    <property type="protein sequence ID" value="PWR73039.1"/>
    <property type="molecule type" value="Genomic_DNA"/>
</dbReference>
<reference evidence="2 3" key="1">
    <citation type="submission" date="2018-05" db="EMBL/GenBank/DDBJ databases">
        <title>Draft genome of Methanospirillum lacunae Ki8-1.</title>
        <authorList>
            <person name="Dueholm M.S."/>
            <person name="Nielsen P.H."/>
            <person name="Bakmann L.F."/>
            <person name="Otzen D.E."/>
        </authorList>
    </citation>
    <scope>NUCLEOTIDE SEQUENCE [LARGE SCALE GENOMIC DNA]</scope>
    <source>
        <strain evidence="2 3">Ki8-1</strain>
    </source>
</reference>
<keyword evidence="3" id="KW-1185">Reference proteome</keyword>
<dbReference type="Proteomes" id="UP000245657">
    <property type="component" value="Unassembled WGS sequence"/>
</dbReference>
<proteinExistence type="predicted"/>
<keyword evidence="1" id="KW-1133">Transmembrane helix</keyword>
<evidence type="ECO:0000313" key="3">
    <source>
        <dbReference type="Proteomes" id="UP000245657"/>
    </source>
</evidence>
<gene>
    <name evidence="2" type="ORF">DK846_05505</name>
</gene>
<keyword evidence="1" id="KW-0812">Transmembrane</keyword>
<comment type="caution">
    <text evidence="2">The sequence shown here is derived from an EMBL/GenBank/DDBJ whole genome shotgun (WGS) entry which is preliminary data.</text>
</comment>
<keyword evidence="1" id="KW-0472">Membrane</keyword>
<dbReference type="AlphaFoldDB" id="A0A2V2MZY7"/>
<evidence type="ECO:0000313" key="2">
    <source>
        <dbReference type="EMBL" id="PWR73039.1"/>
    </source>
</evidence>
<evidence type="ECO:0008006" key="4">
    <source>
        <dbReference type="Google" id="ProtNLM"/>
    </source>
</evidence>
<dbReference type="GeneID" id="97550026"/>
<organism evidence="2 3">
    <name type="scientific">Methanospirillum lacunae</name>
    <dbReference type="NCBI Taxonomy" id="668570"/>
    <lineage>
        <taxon>Archaea</taxon>
        <taxon>Methanobacteriati</taxon>
        <taxon>Methanobacteriota</taxon>
        <taxon>Stenosarchaea group</taxon>
        <taxon>Methanomicrobia</taxon>
        <taxon>Methanomicrobiales</taxon>
        <taxon>Methanospirillaceae</taxon>
        <taxon>Methanospirillum</taxon>
    </lineage>
</organism>
<accession>A0A2V2MZY7</accession>
<protein>
    <recommendedName>
        <fullName evidence="4">SHOCT domain-containing protein</fullName>
    </recommendedName>
</protein>
<sequence length="82" mass="9515">MNDVLWLVTITGIITLIFIVSVYLISRRVGDMPVILTEGGKLNALHGRFVQGEITIDQYQDQRRELEKHNPENIILEFSRYN</sequence>